<dbReference type="RefSeq" id="WP_284351596.1">
    <property type="nucleotide sequence ID" value="NZ_BRXS01000005.1"/>
</dbReference>
<feature type="transmembrane region" description="Helical" evidence="5">
    <location>
        <begin position="6"/>
        <end position="34"/>
    </location>
</feature>
<gene>
    <name evidence="6" type="ORF">rosag_36640</name>
</gene>
<evidence type="ECO:0000256" key="1">
    <source>
        <dbReference type="ARBA" id="ARBA00004141"/>
    </source>
</evidence>
<keyword evidence="7" id="KW-1185">Reference proteome</keyword>
<dbReference type="PANTHER" id="PTHR43701">
    <property type="entry name" value="MEMBRANE TRANSPORTER PROTEIN MJ0441-RELATED"/>
    <property type="match status" value="1"/>
</dbReference>
<feature type="transmembrane region" description="Helical" evidence="5">
    <location>
        <begin position="102"/>
        <end position="118"/>
    </location>
</feature>
<evidence type="ECO:0000313" key="7">
    <source>
        <dbReference type="Proteomes" id="UP001161325"/>
    </source>
</evidence>
<name>A0AA37QCC6_9BACT</name>
<keyword evidence="2 5" id="KW-0812">Transmembrane</keyword>
<keyword evidence="3 5" id="KW-1133">Transmembrane helix</keyword>
<sequence>MLLLLFGIGLAAGVLSGLFGIGGGVVIVPALLFFARMTPAAATGTSLGALLLPVGALGAWEYYRNGNLDVRSSLLLAAGLFFGAYGGAKLNQLLSPVHAKRAFAVFLVLVAVRLWMTAKPR</sequence>
<protein>
    <recommendedName>
        <fullName evidence="5">Probable membrane transporter protein</fullName>
    </recommendedName>
</protein>
<organism evidence="6 7">
    <name type="scientific">Roseisolibacter agri</name>
    <dbReference type="NCBI Taxonomy" id="2014610"/>
    <lineage>
        <taxon>Bacteria</taxon>
        <taxon>Pseudomonadati</taxon>
        <taxon>Gemmatimonadota</taxon>
        <taxon>Gemmatimonadia</taxon>
        <taxon>Gemmatimonadales</taxon>
        <taxon>Gemmatimonadaceae</taxon>
        <taxon>Roseisolibacter</taxon>
    </lineage>
</organism>
<dbReference type="GO" id="GO:0005886">
    <property type="term" value="C:plasma membrane"/>
    <property type="evidence" value="ECO:0007669"/>
    <property type="project" value="UniProtKB-SubCell"/>
</dbReference>
<evidence type="ECO:0000313" key="6">
    <source>
        <dbReference type="EMBL" id="GLC27151.1"/>
    </source>
</evidence>
<reference evidence="6" key="1">
    <citation type="submission" date="2022-08" db="EMBL/GenBank/DDBJ databases">
        <title>Draft genome sequencing of Roseisolibacter agri AW1220.</title>
        <authorList>
            <person name="Tobiishi Y."/>
            <person name="Tonouchi A."/>
        </authorList>
    </citation>
    <scope>NUCLEOTIDE SEQUENCE</scope>
    <source>
        <strain evidence="6">AW1220</strain>
    </source>
</reference>
<keyword evidence="4 5" id="KW-0472">Membrane</keyword>
<comment type="similarity">
    <text evidence="5">Belongs to the 4-toluene sulfonate uptake permease (TSUP) (TC 2.A.102) family.</text>
</comment>
<evidence type="ECO:0000256" key="5">
    <source>
        <dbReference type="RuleBase" id="RU363041"/>
    </source>
</evidence>
<dbReference type="Pfam" id="PF01925">
    <property type="entry name" value="TauE"/>
    <property type="match status" value="1"/>
</dbReference>
<dbReference type="EMBL" id="BRXS01000005">
    <property type="protein sequence ID" value="GLC27151.1"/>
    <property type="molecule type" value="Genomic_DNA"/>
</dbReference>
<evidence type="ECO:0000256" key="4">
    <source>
        <dbReference type="ARBA" id="ARBA00023136"/>
    </source>
</evidence>
<accession>A0AA37QCC6</accession>
<evidence type="ECO:0000256" key="3">
    <source>
        <dbReference type="ARBA" id="ARBA00022989"/>
    </source>
</evidence>
<evidence type="ECO:0000256" key="2">
    <source>
        <dbReference type="ARBA" id="ARBA00022692"/>
    </source>
</evidence>
<comment type="caution">
    <text evidence="6">The sequence shown here is derived from an EMBL/GenBank/DDBJ whole genome shotgun (WGS) entry which is preliminary data.</text>
</comment>
<comment type="subcellular location">
    <subcellularLocation>
        <location evidence="5">Cell membrane</location>
        <topology evidence="5">Multi-pass membrane protein</topology>
    </subcellularLocation>
    <subcellularLocation>
        <location evidence="1">Membrane</location>
        <topology evidence="1">Multi-pass membrane protein</topology>
    </subcellularLocation>
</comment>
<keyword evidence="5" id="KW-1003">Cell membrane</keyword>
<dbReference type="AlphaFoldDB" id="A0AA37QCC6"/>
<proteinExistence type="inferred from homology"/>
<dbReference type="Proteomes" id="UP001161325">
    <property type="component" value="Unassembled WGS sequence"/>
</dbReference>
<dbReference type="InterPro" id="IPR051598">
    <property type="entry name" value="TSUP/Inactive_protease-like"/>
</dbReference>
<feature type="transmembrane region" description="Helical" evidence="5">
    <location>
        <begin position="41"/>
        <end position="60"/>
    </location>
</feature>
<dbReference type="PANTHER" id="PTHR43701:SF2">
    <property type="entry name" value="MEMBRANE TRANSPORTER PROTEIN YJNA-RELATED"/>
    <property type="match status" value="1"/>
</dbReference>
<feature type="transmembrane region" description="Helical" evidence="5">
    <location>
        <begin position="72"/>
        <end position="90"/>
    </location>
</feature>
<dbReference type="InterPro" id="IPR002781">
    <property type="entry name" value="TM_pro_TauE-like"/>
</dbReference>